<evidence type="ECO:0000256" key="2">
    <source>
        <dbReference type="SAM" id="Phobius"/>
    </source>
</evidence>
<evidence type="ECO:0000256" key="1">
    <source>
        <dbReference type="SAM" id="MobiDB-lite"/>
    </source>
</evidence>
<keyword evidence="2" id="KW-0812">Transmembrane</keyword>
<protein>
    <recommendedName>
        <fullName evidence="3">MHYT domain-containing protein</fullName>
    </recommendedName>
</protein>
<feature type="transmembrane region" description="Helical" evidence="2">
    <location>
        <begin position="132"/>
        <end position="152"/>
    </location>
</feature>
<dbReference type="PANTHER" id="PTHR35152">
    <property type="entry name" value="DOMAIN SIGNALLING PROTEIN, PUTATIVE (AFU_ORTHOLOGUE AFUA_5G11310)-RELATED"/>
    <property type="match status" value="1"/>
</dbReference>
<dbReference type="AlphaFoldDB" id="A0A6A7C8T7"/>
<gene>
    <name evidence="4" type="ORF">K470DRAFT_239807</name>
</gene>
<feature type="transmembrane region" description="Helical" evidence="2">
    <location>
        <begin position="202"/>
        <end position="222"/>
    </location>
</feature>
<dbReference type="EMBL" id="MU005958">
    <property type="protein sequence ID" value="KAF2863931.1"/>
    <property type="molecule type" value="Genomic_DNA"/>
</dbReference>
<dbReference type="PANTHER" id="PTHR35152:SF1">
    <property type="entry name" value="DOMAIN SIGNALLING PROTEIN, PUTATIVE (AFU_ORTHOLOGUE AFUA_5G11310)-RELATED"/>
    <property type="match status" value="1"/>
</dbReference>
<feature type="transmembrane region" description="Helical" evidence="2">
    <location>
        <begin position="27"/>
        <end position="45"/>
    </location>
</feature>
<dbReference type="PROSITE" id="PS50924">
    <property type="entry name" value="MHYT"/>
    <property type="match status" value="1"/>
</dbReference>
<evidence type="ECO:0000259" key="3">
    <source>
        <dbReference type="PROSITE" id="PS50924"/>
    </source>
</evidence>
<evidence type="ECO:0000313" key="5">
    <source>
        <dbReference type="Proteomes" id="UP000799421"/>
    </source>
</evidence>
<feature type="compositionally biased region" description="Low complexity" evidence="1">
    <location>
        <begin position="711"/>
        <end position="723"/>
    </location>
</feature>
<proteinExistence type="predicted"/>
<name>A0A6A7C8T7_9PEZI</name>
<dbReference type="Pfam" id="PF03707">
    <property type="entry name" value="MHYT"/>
    <property type="match status" value="2"/>
</dbReference>
<dbReference type="Proteomes" id="UP000799421">
    <property type="component" value="Unassembled WGS sequence"/>
</dbReference>
<feature type="transmembrane region" description="Helical" evidence="2">
    <location>
        <begin position="242"/>
        <end position="263"/>
    </location>
</feature>
<feature type="transmembrane region" description="Helical" evidence="2">
    <location>
        <begin position="101"/>
        <end position="120"/>
    </location>
</feature>
<organism evidence="4 5">
    <name type="scientific">Piedraia hortae CBS 480.64</name>
    <dbReference type="NCBI Taxonomy" id="1314780"/>
    <lineage>
        <taxon>Eukaryota</taxon>
        <taxon>Fungi</taxon>
        <taxon>Dikarya</taxon>
        <taxon>Ascomycota</taxon>
        <taxon>Pezizomycotina</taxon>
        <taxon>Dothideomycetes</taxon>
        <taxon>Dothideomycetidae</taxon>
        <taxon>Capnodiales</taxon>
        <taxon>Piedraiaceae</taxon>
        <taxon>Piedraia</taxon>
    </lineage>
</organism>
<dbReference type="InterPro" id="IPR005330">
    <property type="entry name" value="MHYT_dom"/>
</dbReference>
<feature type="transmembrane region" description="Helical" evidence="2">
    <location>
        <begin position="164"/>
        <end position="190"/>
    </location>
</feature>
<accession>A0A6A7C8T7</accession>
<feature type="transmembrane region" description="Helical" evidence="2">
    <location>
        <begin position="57"/>
        <end position="81"/>
    </location>
</feature>
<keyword evidence="2" id="KW-1133">Transmembrane helix</keyword>
<keyword evidence="2" id="KW-0472">Membrane</keyword>
<feature type="region of interest" description="Disordered" evidence="1">
    <location>
        <begin position="686"/>
        <end position="725"/>
    </location>
</feature>
<keyword evidence="5" id="KW-1185">Reference proteome</keyword>
<feature type="domain" description="MHYT" evidence="3">
    <location>
        <begin position="21"/>
        <end position="226"/>
    </location>
</feature>
<evidence type="ECO:0000313" key="4">
    <source>
        <dbReference type="EMBL" id="KAF2863931.1"/>
    </source>
</evidence>
<sequence>MSTMDISQLTNDGDIIIQGHFEVSLVAAAYLGSLSGCLLTIELLHRRGTGLGNWRSWLVLETVSCATCMALVGIWCMHFIGNRAIVLGDGDPRKQLVYSPGYTTLSIFLPIIGLTLAFSAAELSARTTFLHWAALTCTGIFAGLSIVGMHYVGNFGISNYSLHYAHRLIVASVIIAIGDCMLVLLLFYTLREKWISSWWKRLLCAAFLAGGVSAMHFSASTGCRYERKKLNSDDEIRTRNTQVAVAGALCAAAFAILLIILVVSRHRARLRKTSSRKVMLACAMFDEAGRILVTTDGVLPAKEITDKYQHRTFSEDFDTAHPVFQWIYRVSHNWAGVSELIPRMKNHMGNMNSHMDSTLDYSVIFRERFCIAAASLAGGMHMTIERMGVLYDRIVETGTLKAEDKNNRHTQGDLEAAKQSDLFGKGQLLFLTRQLNSEDVSDLINAGYRFGHVQQVGRNISQPLQIPLPALEAHITGLKSYVNMNSSLEKSGTWLSFFALIPRTSGKGFDVAVKREERNQLPDVLLTPSEPQPWQVDFLHRMDGMRTSSCMAFLQDRNAVDAPRSSSERTFSNELLRATEALRQQVPPEWFREARFVAQPVYAHYPQRSRVNNNTSLTCIYSFCVIADLHISAEAYRDLARTPLTFFSARQRCYPGSPDHSTLAREIHQEFGPLLTRRLPSTDLGVRNPNNMWRSALDRKSGKSRISTPNSRNSSIAQISDSSSVHELVEKPGRGRTPAAGGDSHWGGILVDSETVVESDSKQGWNQAESPGLNLGLKTAITTARQDDTFVDELLHVTKTRFLPQRIGY</sequence>
<dbReference type="OrthoDB" id="264015at2759"/>
<reference evidence="4" key="1">
    <citation type="journal article" date="2020" name="Stud. Mycol.">
        <title>101 Dothideomycetes genomes: a test case for predicting lifestyles and emergence of pathogens.</title>
        <authorList>
            <person name="Haridas S."/>
            <person name="Albert R."/>
            <person name="Binder M."/>
            <person name="Bloem J."/>
            <person name="Labutti K."/>
            <person name="Salamov A."/>
            <person name="Andreopoulos B."/>
            <person name="Baker S."/>
            <person name="Barry K."/>
            <person name="Bills G."/>
            <person name="Bluhm B."/>
            <person name="Cannon C."/>
            <person name="Castanera R."/>
            <person name="Culley D."/>
            <person name="Daum C."/>
            <person name="Ezra D."/>
            <person name="Gonzalez J."/>
            <person name="Henrissat B."/>
            <person name="Kuo A."/>
            <person name="Liang C."/>
            <person name="Lipzen A."/>
            <person name="Lutzoni F."/>
            <person name="Magnuson J."/>
            <person name="Mondo S."/>
            <person name="Nolan M."/>
            <person name="Ohm R."/>
            <person name="Pangilinan J."/>
            <person name="Park H.-J."/>
            <person name="Ramirez L."/>
            <person name="Alfaro M."/>
            <person name="Sun H."/>
            <person name="Tritt A."/>
            <person name="Yoshinaga Y."/>
            <person name="Zwiers L.-H."/>
            <person name="Turgeon B."/>
            <person name="Goodwin S."/>
            <person name="Spatafora J."/>
            <person name="Crous P."/>
            <person name="Grigoriev I."/>
        </authorList>
    </citation>
    <scope>NUCLEOTIDE SEQUENCE</scope>
    <source>
        <strain evidence="4">CBS 480.64</strain>
    </source>
</reference>